<keyword evidence="4" id="KW-1185">Reference proteome</keyword>
<evidence type="ECO:0000256" key="1">
    <source>
        <dbReference type="SAM" id="MobiDB-lite"/>
    </source>
</evidence>
<gene>
    <name evidence="3" type="ORF">K431DRAFT_301403</name>
</gene>
<evidence type="ECO:0000313" key="4">
    <source>
        <dbReference type="Proteomes" id="UP000799441"/>
    </source>
</evidence>
<evidence type="ECO:0000313" key="3">
    <source>
        <dbReference type="EMBL" id="KAF2723884.1"/>
    </source>
</evidence>
<reference evidence="3" key="1">
    <citation type="journal article" date="2020" name="Stud. Mycol.">
        <title>101 Dothideomycetes genomes: a test case for predicting lifestyles and emergence of pathogens.</title>
        <authorList>
            <person name="Haridas S."/>
            <person name="Albert R."/>
            <person name="Binder M."/>
            <person name="Bloem J."/>
            <person name="Labutti K."/>
            <person name="Salamov A."/>
            <person name="Andreopoulos B."/>
            <person name="Baker S."/>
            <person name="Barry K."/>
            <person name="Bills G."/>
            <person name="Bluhm B."/>
            <person name="Cannon C."/>
            <person name="Castanera R."/>
            <person name="Culley D."/>
            <person name="Daum C."/>
            <person name="Ezra D."/>
            <person name="Gonzalez J."/>
            <person name="Henrissat B."/>
            <person name="Kuo A."/>
            <person name="Liang C."/>
            <person name="Lipzen A."/>
            <person name="Lutzoni F."/>
            <person name="Magnuson J."/>
            <person name="Mondo S."/>
            <person name="Nolan M."/>
            <person name="Ohm R."/>
            <person name="Pangilinan J."/>
            <person name="Park H.-J."/>
            <person name="Ramirez L."/>
            <person name="Alfaro M."/>
            <person name="Sun H."/>
            <person name="Tritt A."/>
            <person name="Yoshinaga Y."/>
            <person name="Zwiers L.-H."/>
            <person name="Turgeon B."/>
            <person name="Goodwin S."/>
            <person name="Spatafora J."/>
            <person name="Crous P."/>
            <person name="Grigoriev I."/>
        </authorList>
    </citation>
    <scope>NUCLEOTIDE SEQUENCE</scope>
    <source>
        <strain evidence="3">CBS 116435</strain>
    </source>
</reference>
<accession>A0A9P4URG4</accession>
<dbReference type="AlphaFoldDB" id="A0A9P4URG4"/>
<comment type="caution">
    <text evidence="3">The sequence shown here is derived from an EMBL/GenBank/DDBJ whole genome shotgun (WGS) entry which is preliminary data.</text>
</comment>
<feature type="region of interest" description="Disordered" evidence="1">
    <location>
        <begin position="1"/>
        <end position="20"/>
    </location>
</feature>
<name>A0A9P4URG4_9PEZI</name>
<evidence type="ECO:0000256" key="2">
    <source>
        <dbReference type="SAM" id="Phobius"/>
    </source>
</evidence>
<feature type="transmembrane region" description="Helical" evidence="2">
    <location>
        <begin position="70"/>
        <end position="91"/>
    </location>
</feature>
<organism evidence="3 4">
    <name type="scientific">Polychaeton citri CBS 116435</name>
    <dbReference type="NCBI Taxonomy" id="1314669"/>
    <lineage>
        <taxon>Eukaryota</taxon>
        <taxon>Fungi</taxon>
        <taxon>Dikarya</taxon>
        <taxon>Ascomycota</taxon>
        <taxon>Pezizomycotina</taxon>
        <taxon>Dothideomycetes</taxon>
        <taxon>Dothideomycetidae</taxon>
        <taxon>Capnodiales</taxon>
        <taxon>Capnodiaceae</taxon>
        <taxon>Polychaeton</taxon>
    </lineage>
</organism>
<dbReference type="Proteomes" id="UP000799441">
    <property type="component" value="Unassembled WGS sequence"/>
</dbReference>
<keyword evidence="2" id="KW-1133">Transmembrane helix</keyword>
<keyword evidence="2" id="KW-0812">Transmembrane</keyword>
<proteinExistence type="predicted"/>
<protein>
    <submittedName>
        <fullName evidence="3">Uncharacterized protein</fullName>
    </submittedName>
</protein>
<dbReference type="EMBL" id="MU003774">
    <property type="protein sequence ID" value="KAF2723884.1"/>
    <property type="molecule type" value="Genomic_DNA"/>
</dbReference>
<keyword evidence="2" id="KW-0472">Membrane</keyword>
<sequence>MFQTPMSPNRPVLIRRPTSRDSPGWYNTAEGLTLNDFADRNKTFLKRCEKYSSDCATGVVMALLSPTPTVLLIVLNPAVLIFGMLLGLYWLTATLEGGDGLLGMGWWVLL</sequence>
<dbReference type="OrthoDB" id="3940049at2759"/>